<dbReference type="PANTHER" id="PTHR43537">
    <property type="entry name" value="TRANSCRIPTIONAL REGULATOR, GNTR FAMILY"/>
    <property type="match status" value="1"/>
</dbReference>
<keyword evidence="3" id="KW-0804">Transcription</keyword>
<evidence type="ECO:0000313" key="6">
    <source>
        <dbReference type="Proteomes" id="UP001165267"/>
    </source>
</evidence>
<protein>
    <submittedName>
        <fullName evidence="5">GntR family transcriptional regulator</fullName>
    </submittedName>
</protein>
<keyword evidence="6" id="KW-1185">Reference proteome</keyword>
<dbReference type="SMART" id="SM00895">
    <property type="entry name" value="FCD"/>
    <property type="match status" value="1"/>
</dbReference>
<proteinExistence type="predicted"/>
<evidence type="ECO:0000259" key="4">
    <source>
        <dbReference type="PROSITE" id="PS50949"/>
    </source>
</evidence>
<evidence type="ECO:0000256" key="1">
    <source>
        <dbReference type="ARBA" id="ARBA00023015"/>
    </source>
</evidence>
<dbReference type="InterPro" id="IPR036388">
    <property type="entry name" value="WH-like_DNA-bd_sf"/>
</dbReference>
<reference evidence="5" key="1">
    <citation type="submission" date="2022-07" db="EMBL/GenBank/DDBJ databases">
        <authorList>
            <person name="Xamxidin M."/>
        </authorList>
    </citation>
    <scope>NUCLEOTIDE SEQUENCE</scope>
    <source>
        <strain evidence="5">YS8-69</strain>
    </source>
</reference>
<evidence type="ECO:0000256" key="3">
    <source>
        <dbReference type="ARBA" id="ARBA00023163"/>
    </source>
</evidence>
<dbReference type="SMART" id="SM00345">
    <property type="entry name" value="HTH_GNTR"/>
    <property type="match status" value="1"/>
</dbReference>
<dbReference type="PRINTS" id="PR00035">
    <property type="entry name" value="HTHGNTR"/>
</dbReference>
<dbReference type="CDD" id="cd07377">
    <property type="entry name" value="WHTH_GntR"/>
    <property type="match status" value="1"/>
</dbReference>
<dbReference type="Gene3D" id="1.20.120.530">
    <property type="entry name" value="GntR ligand-binding domain-like"/>
    <property type="match status" value="1"/>
</dbReference>
<dbReference type="Proteomes" id="UP001165267">
    <property type="component" value="Unassembled WGS sequence"/>
</dbReference>
<evidence type="ECO:0000313" key="5">
    <source>
        <dbReference type="EMBL" id="MCR2745387.1"/>
    </source>
</evidence>
<name>A0ABT1XDM5_9BURK</name>
<gene>
    <name evidence="5" type="ORF">NSP04_01850</name>
</gene>
<dbReference type="Pfam" id="PF00392">
    <property type="entry name" value="GntR"/>
    <property type="match status" value="1"/>
</dbReference>
<dbReference type="InterPro" id="IPR036390">
    <property type="entry name" value="WH_DNA-bd_sf"/>
</dbReference>
<dbReference type="RefSeq" id="WP_257510629.1">
    <property type="nucleotide sequence ID" value="NZ_JANKHG010000001.1"/>
</dbReference>
<dbReference type="PROSITE" id="PS50949">
    <property type="entry name" value="HTH_GNTR"/>
    <property type="match status" value="1"/>
</dbReference>
<dbReference type="SUPFAM" id="SSF46785">
    <property type="entry name" value="Winged helix' DNA-binding domain"/>
    <property type="match status" value="1"/>
</dbReference>
<feature type="domain" description="HTH gntR-type" evidence="4">
    <location>
        <begin position="7"/>
        <end position="75"/>
    </location>
</feature>
<comment type="caution">
    <text evidence="5">The sequence shown here is derived from an EMBL/GenBank/DDBJ whole genome shotgun (WGS) entry which is preliminary data.</text>
</comment>
<organism evidence="5 6">
    <name type="scientific">Limnobacter parvus</name>
    <dbReference type="NCBI Taxonomy" id="2939690"/>
    <lineage>
        <taxon>Bacteria</taxon>
        <taxon>Pseudomonadati</taxon>
        <taxon>Pseudomonadota</taxon>
        <taxon>Betaproteobacteria</taxon>
        <taxon>Burkholderiales</taxon>
        <taxon>Burkholderiaceae</taxon>
        <taxon>Limnobacter</taxon>
    </lineage>
</organism>
<sequence>MEAIQKTSISEQVYAQLRDRILGKVLPVGAELPSERELSETLGVNRGAVREAIKRLQQARLVRVRHGGATQVENFEAEGGLELLPSLMVNANGQVNLEVARGIVTLRKALAPVVAAQAALHGGRKLSNLLRPIVDQMQATTELHQLQQLAFDFWAQVVQGSGNVVFKLAFNSMNQTYLAAWKTLTLVMQDEFRDTHTLAQLADAIGAGEHRRCEVLARQHVELGSRALNSALGQFQPNQQS</sequence>
<dbReference type="Gene3D" id="1.10.10.10">
    <property type="entry name" value="Winged helix-like DNA-binding domain superfamily/Winged helix DNA-binding domain"/>
    <property type="match status" value="1"/>
</dbReference>
<dbReference type="EMBL" id="JANKHG010000001">
    <property type="protein sequence ID" value="MCR2745387.1"/>
    <property type="molecule type" value="Genomic_DNA"/>
</dbReference>
<dbReference type="Pfam" id="PF07729">
    <property type="entry name" value="FCD"/>
    <property type="match status" value="1"/>
</dbReference>
<evidence type="ECO:0000256" key="2">
    <source>
        <dbReference type="ARBA" id="ARBA00023125"/>
    </source>
</evidence>
<dbReference type="PANTHER" id="PTHR43537:SF24">
    <property type="entry name" value="GLUCONATE OPERON TRANSCRIPTIONAL REPRESSOR"/>
    <property type="match status" value="1"/>
</dbReference>
<keyword evidence="1" id="KW-0805">Transcription regulation</keyword>
<keyword evidence="2" id="KW-0238">DNA-binding</keyword>
<accession>A0ABT1XDM5</accession>
<dbReference type="SUPFAM" id="SSF48008">
    <property type="entry name" value="GntR ligand-binding domain-like"/>
    <property type="match status" value="1"/>
</dbReference>
<dbReference type="InterPro" id="IPR000524">
    <property type="entry name" value="Tscrpt_reg_HTH_GntR"/>
</dbReference>
<dbReference type="InterPro" id="IPR008920">
    <property type="entry name" value="TF_FadR/GntR_C"/>
</dbReference>
<dbReference type="InterPro" id="IPR011711">
    <property type="entry name" value="GntR_C"/>
</dbReference>